<dbReference type="Gene3D" id="3.90.1380.10">
    <property type="entry name" value="Threonine synthase, N-terminal domain"/>
    <property type="match status" value="1"/>
</dbReference>
<dbReference type="InterPro" id="IPR004450">
    <property type="entry name" value="Thr_synthase-like"/>
</dbReference>
<comment type="cofactor">
    <cofactor evidence="1 12">
        <name>pyridoxal 5'-phosphate</name>
        <dbReference type="ChEBI" id="CHEBI:597326"/>
    </cofactor>
</comment>
<reference evidence="15 16" key="1">
    <citation type="submission" date="2018-12" db="EMBL/GenBank/DDBJ databases">
        <title>The Draft Genome Sequence of the Soil Bacterium Pedobacter tournemirensis R1.</title>
        <authorList>
            <person name="He J."/>
        </authorList>
    </citation>
    <scope>NUCLEOTIDE SEQUENCE [LARGE SCALE GENOMIC DNA]</scope>
    <source>
        <strain evidence="15 16">R1</strain>
    </source>
</reference>
<keyword evidence="9 15" id="KW-0456">Lyase</keyword>
<dbReference type="Pfam" id="PF00291">
    <property type="entry name" value="PALP"/>
    <property type="match status" value="1"/>
</dbReference>
<dbReference type="InterPro" id="IPR051166">
    <property type="entry name" value="Threonine_Synthase"/>
</dbReference>
<dbReference type="AlphaFoldDB" id="A0A4Q0M7U5"/>
<dbReference type="Pfam" id="PF14821">
    <property type="entry name" value="Thr_synth_N"/>
    <property type="match status" value="1"/>
</dbReference>
<evidence type="ECO:0000256" key="12">
    <source>
        <dbReference type="PIRSR" id="PIRSR604450-51"/>
    </source>
</evidence>
<dbReference type="RefSeq" id="WP_128769998.1">
    <property type="nucleotide sequence ID" value="NZ_RXOC01000008.1"/>
</dbReference>
<accession>A0A4Q0M7U5</accession>
<evidence type="ECO:0000256" key="9">
    <source>
        <dbReference type="ARBA" id="ARBA00023239"/>
    </source>
</evidence>
<evidence type="ECO:0000256" key="11">
    <source>
        <dbReference type="NCBIfam" id="TIGR00260"/>
    </source>
</evidence>
<dbReference type="InterPro" id="IPR036052">
    <property type="entry name" value="TrpB-like_PALP_sf"/>
</dbReference>
<name>A0A4Q0M7U5_9SPHI</name>
<evidence type="ECO:0000256" key="2">
    <source>
        <dbReference type="ARBA" id="ARBA00004979"/>
    </source>
</evidence>
<comment type="caution">
    <text evidence="15">The sequence shown here is derived from an EMBL/GenBank/DDBJ whole genome shotgun (WGS) entry which is preliminary data.</text>
</comment>
<feature type="modified residue" description="N6-(pyridoxal phosphate)lysine" evidence="12">
    <location>
        <position position="107"/>
    </location>
</feature>
<dbReference type="EMBL" id="RXOC01000008">
    <property type="protein sequence ID" value="RXF69190.1"/>
    <property type="molecule type" value="Genomic_DNA"/>
</dbReference>
<dbReference type="GO" id="GO:0004795">
    <property type="term" value="F:threonine synthase activity"/>
    <property type="evidence" value="ECO:0007669"/>
    <property type="project" value="UniProtKB-UniRule"/>
</dbReference>
<keyword evidence="7" id="KW-0791">Threonine biosynthesis</keyword>
<dbReference type="PANTHER" id="PTHR42690">
    <property type="entry name" value="THREONINE SYNTHASE FAMILY MEMBER"/>
    <property type="match status" value="1"/>
</dbReference>
<dbReference type="InterPro" id="IPR037158">
    <property type="entry name" value="Thr_synth_N_sf"/>
</dbReference>
<evidence type="ECO:0000259" key="13">
    <source>
        <dbReference type="Pfam" id="PF00291"/>
    </source>
</evidence>
<dbReference type="InterPro" id="IPR000634">
    <property type="entry name" value="Ser/Thr_deHydtase_PyrdxlP-BS"/>
</dbReference>
<organism evidence="15 16">
    <name type="scientific">Arcticibacter tournemirensis</name>
    <dbReference type="NCBI Taxonomy" id="699437"/>
    <lineage>
        <taxon>Bacteria</taxon>
        <taxon>Pseudomonadati</taxon>
        <taxon>Bacteroidota</taxon>
        <taxon>Sphingobacteriia</taxon>
        <taxon>Sphingobacteriales</taxon>
        <taxon>Sphingobacteriaceae</taxon>
        <taxon>Arcticibacter</taxon>
    </lineage>
</organism>
<comment type="similarity">
    <text evidence="3">Belongs to the threonine synthase family.</text>
</comment>
<dbReference type="Proteomes" id="UP000290848">
    <property type="component" value="Unassembled WGS sequence"/>
</dbReference>
<evidence type="ECO:0000256" key="5">
    <source>
        <dbReference type="ARBA" id="ARBA00018679"/>
    </source>
</evidence>
<dbReference type="InterPro" id="IPR001926">
    <property type="entry name" value="TrpB-like_PALP"/>
</dbReference>
<dbReference type="UniPathway" id="UPA00050">
    <property type="reaction ID" value="UER00065"/>
</dbReference>
<evidence type="ECO:0000256" key="10">
    <source>
        <dbReference type="ARBA" id="ARBA00049144"/>
    </source>
</evidence>
<sequence length="437" mass="48294">MKLYSTNTPGVTVDFKEAVFNSMPQDKGLYMPVGIPVLDRDFIENIEMYSLSEIAFKAADSILQGAIPKNDLKAIVEDAIDFPAPVVKLDDRTYVLELFHGPSLAFKDFGARFMSRVMGYFMTEGEKTLNVLVATSGDTGGAVALGFLGVPNTQVTILYPKGKVSAIQELQLTTNGRNIRAIEVDGTFDDCQALVKQAFTDKELNEKFRLTSANSINIARLIPQTFYYFNAYAQLKREGKTEVVFSVPSGNFGNIGAGLLAWKMGLPVKQFIAATNVNDTVPAFFKSGLYEPRPSISTLSNAMDVGNPSNWVRIMNLFDNDLEQLRNIVTAASYNDTQTREAVQQIFDEYDYVVCPHTAIAWTAIADYRKLSNDETSAAVFLSTAHPCKFPDVYEGEIAGKITIPEQVKTLQGRPKQAVVLEADFTAFKEYLMGSEL</sequence>
<evidence type="ECO:0000256" key="1">
    <source>
        <dbReference type="ARBA" id="ARBA00001933"/>
    </source>
</evidence>
<dbReference type="SUPFAM" id="SSF53686">
    <property type="entry name" value="Tryptophan synthase beta subunit-like PLP-dependent enzymes"/>
    <property type="match status" value="1"/>
</dbReference>
<evidence type="ECO:0000256" key="4">
    <source>
        <dbReference type="ARBA" id="ARBA00013028"/>
    </source>
</evidence>
<comment type="pathway">
    <text evidence="2">Amino-acid biosynthesis; L-threonine biosynthesis; L-threonine from L-aspartate: step 5/5.</text>
</comment>
<feature type="domain" description="Tryptophan synthase beta chain-like PALP" evidence="13">
    <location>
        <begin position="94"/>
        <end position="377"/>
    </location>
</feature>
<evidence type="ECO:0000256" key="6">
    <source>
        <dbReference type="ARBA" id="ARBA00022605"/>
    </source>
</evidence>
<comment type="catalytic activity">
    <reaction evidence="10">
        <text>O-phospho-L-homoserine + H2O = L-threonine + phosphate</text>
        <dbReference type="Rhea" id="RHEA:10840"/>
        <dbReference type="ChEBI" id="CHEBI:15377"/>
        <dbReference type="ChEBI" id="CHEBI:43474"/>
        <dbReference type="ChEBI" id="CHEBI:57590"/>
        <dbReference type="ChEBI" id="CHEBI:57926"/>
        <dbReference type="EC" id="4.2.3.1"/>
    </reaction>
</comment>
<dbReference type="NCBIfam" id="TIGR00260">
    <property type="entry name" value="thrC"/>
    <property type="match status" value="1"/>
</dbReference>
<dbReference type="PROSITE" id="PS00165">
    <property type="entry name" value="DEHYDRATASE_SER_THR"/>
    <property type="match status" value="1"/>
</dbReference>
<dbReference type="PANTHER" id="PTHR42690:SF1">
    <property type="entry name" value="THREONINE SYNTHASE-LIKE 2"/>
    <property type="match status" value="1"/>
</dbReference>
<evidence type="ECO:0000256" key="7">
    <source>
        <dbReference type="ARBA" id="ARBA00022697"/>
    </source>
</evidence>
<dbReference type="Gene3D" id="3.40.50.1100">
    <property type="match status" value="2"/>
</dbReference>
<dbReference type="GO" id="GO:0009088">
    <property type="term" value="P:threonine biosynthetic process"/>
    <property type="evidence" value="ECO:0007669"/>
    <property type="project" value="UniProtKB-UniRule"/>
</dbReference>
<keyword evidence="8 12" id="KW-0663">Pyridoxal phosphate</keyword>
<dbReference type="GO" id="GO:0030170">
    <property type="term" value="F:pyridoxal phosphate binding"/>
    <property type="evidence" value="ECO:0007669"/>
    <property type="project" value="InterPro"/>
</dbReference>
<proteinExistence type="inferred from homology"/>
<evidence type="ECO:0000256" key="8">
    <source>
        <dbReference type="ARBA" id="ARBA00022898"/>
    </source>
</evidence>
<keyword evidence="6" id="KW-0028">Amino-acid biosynthesis</keyword>
<evidence type="ECO:0000313" key="15">
    <source>
        <dbReference type="EMBL" id="RXF69190.1"/>
    </source>
</evidence>
<gene>
    <name evidence="15" type="ORF">EKH83_13660</name>
</gene>
<evidence type="ECO:0000313" key="16">
    <source>
        <dbReference type="Proteomes" id="UP000290848"/>
    </source>
</evidence>
<dbReference type="EC" id="4.2.3.1" evidence="4 11"/>
<evidence type="ECO:0000259" key="14">
    <source>
        <dbReference type="Pfam" id="PF14821"/>
    </source>
</evidence>
<protein>
    <recommendedName>
        <fullName evidence="5 11">Threonine synthase</fullName>
        <ecNumber evidence="4 11">4.2.3.1</ecNumber>
    </recommendedName>
</protein>
<evidence type="ECO:0000256" key="3">
    <source>
        <dbReference type="ARBA" id="ARBA00005517"/>
    </source>
</evidence>
<dbReference type="InterPro" id="IPR029144">
    <property type="entry name" value="Thr_synth_N"/>
</dbReference>
<feature type="domain" description="Threonine synthase N-terminal" evidence="14">
    <location>
        <begin position="4"/>
        <end position="79"/>
    </location>
</feature>